<reference evidence="3" key="1">
    <citation type="submission" date="2024-05" db="EMBL/GenBank/DDBJ databases">
        <title>Draft Genome Sequences of Flagellimonas sp. MMG031 and Marinobacter sp. MMG032 Isolated from the dinoflagellate Symbiodinium pilosum.</title>
        <authorList>
            <person name="Shikuma N.J."/>
            <person name="Farrell M.V."/>
        </authorList>
    </citation>
    <scope>NUCLEOTIDE SEQUENCE</scope>
    <source>
        <strain evidence="3">MMG031</strain>
    </source>
</reference>
<dbReference type="InterPro" id="IPR029058">
    <property type="entry name" value="AB_hydrolase_fold"/>
</dbReference>
<sequence length="257" mass="29702">MSELLHSNILGEGQPLLILHGFLGMSDNWKTLGTQYSENGFEVHLIDQRNHGKSFHSDEFNYDVLSDDVVHYMEQHNITSAYVLGHSMGGKTAMQLATSNPDRVKKLIVADIAPKFYPPHHDFIFNGLSHLDFDNISDRREADDELSKHIKEKGIRQFLLKNLYWVEKDKLGFRFNFEVLKDRMEEIGENISGSAVYDGPALFLRGDRSEYIQPKDFAEIKRHFPKATIETIDKAGHWLHAENPRQFYEKSFTFLNS</sequence>
<evidence type="ECO:0000313" key="3">
    <source>
        <dbReference type="EMBL" id="XBQ24458.1"/>
    </source>
</evidence>
<protein>
    <submittedName>
        <fullName evidence="3">Alpha/beta fold hydrolase</fullName>
    </submittedName>
</protein>
<accession>A0AAU7N0V6</accession>
<dbReference type="Gene3D" id="3.40.50.1820">
    <property type="entry name" value="alpha/beta hydrolase"/>
    <property type="match status" value="1"/>
</dbReference>
<dbReference type="SUPFAM" id="SSF53474">
    <property type="entry name" value="alpha/beta-Hydrolases"/>
    <property type="match status" value="1"/>
</dbReference>
<dbReference type="RefSeq" id="WP_349352717.1">
    <property type="nucleotide sequence ID" value="NZ_CP157804.1"/>
</dbReference>
<dbReference type="GO" id="GO:0052689">
    <property type="term" value="F:carboxylic ester hydrolase activity"/>
    <property type="evidence" value="ECO:0007669"/>
    <property type="project" value="TreeGrafter"/>
</dbReference>
<dbReference type="EMBL" id="CP157804">
    <property type="protein sequence ID" value="XBQ24458.1"/>
    <property type="molecule type" value="Genomic_DNA"/>
</dbReference>
<dbReference type="KEGG" id="fld:ABNE31_05965"/>
<dbReference type="PRINTS" id="PR00412">
    <property type="entry name" value="EPOXHYDRLASE"/>
</dbReference>
<proteinExistence type="predicted"/>
<dbReference type="InterPro" id="IPR000639">
    <property type="entry name" value="Epox_hydrolase-like"/>
</dbReference>
<evidence type="ECO:0000259" key="2">
    <source>
        <dbReference type="Pfam" id="PF00561"/>
    </source>
</evidence>
<dbReference type="Pfam" id="PF00561">
    <property type="entry name" value="Abhydrolase_1"/>
    <property type="match status" value="1"/>
</dbReference>
<dbReference type="PRINTS" id="PR00111">
    <property type="entry name" value="ABHYDROLASE"/>
</dbReference>
<dbReference type="AlphaFoldDB" id="A0AAU7N0V6"/>
<dbReference type="PANTHER" id="PTHR46118">
    <property type="entry name" value="PROTEIN ABHD11"/>
    <property type="match status" value="1"/>
</dbReference>
<dbReference type="PANTHER" id="PTHR46118:SF4">
    <property type="entry name" value="PROTEIN ABHD11"/>
    <property type="match status" value="1"/>
</dbReference>
<gene>
    <name evidence="3" type="ORF">ABNE31_05965</name>
</gene>
<dbReference type="InterPro" id="IPR000073">
    <property type="entry name" value="AB_hydrolase_1"/>
</dbReference>
<organism evidence="3">
    <name type="scientific">Flagellimonas sp. MMG031</name>
    <dbReference type="NCBI Taxonomy" id="3158549"/>
    <lineage>
        <taxon>Bacteria</taxon>
        <taxon>Pseudomonadati</taxon>
        <taxon>Bacteroidota</taxon>
        <taxon>Flavobacteriia</taxon>
        <taxon>Flavobacteriales</taxon>
        <taxon>Flavobacteriaceae</taxon>
        <taxon>Flagellimonas</taxon>
    </lineage>
</organism>
<feature type="domain" description="AB hydrolase-1" evidence="2">
    <location>
        <begin position="15"/>
        <end position="117"/>
    </location>
</feature>
<name>A0AAU7N0V6_9FLAO</name>
<evidence type="ECO:0000256" key="1">
    <source>
        <dbReference type="ARBA" id="ARBA00022801"/>
    </source>
</evidence>
<keyword evidence="1 3" id="KW-0378">Hydrolase</keyword>